<comment type="subcellular location">
    <subcellularLocation>
        <location evidence="1">Golgi apparatus membrane</location>
        <topology evidence="1">Single-pass type II membrane protein</topology>
    </subcellularLocation>
</comment>
<dbReference type="Pfam" id="PF04577">
    <property type="entry name" value="Glyco_transf_61"/>
    <property type="match status" value="1"/>
</dbReference>
<protein>
    <submittedName>
        <fullName evidence="8">Beta-1,2-xylosyltransferase isoform X1</fullName>
    </submittedName>
</protein>
<dbReference type="OMA" id="FIRREDY"/>
<sequence length="540" mass="61131">MSDKKHKTLAKQRNLFYCQTKVIETQSLNFSDMNKKHATLFKILLALFALNSITLYLYFSSSHHHNDNRRDTTAEGFPAIIPHRGPHLSKPWPIIPSYLPWSLTSNVPSKSCEAYFGNGFTKSADVLPAKAAVRSGSSWFRCHYSGTLRSSICEGGKIRMDPGKIKMSRGGEKLEDVIGRTEDEEMPEFEDGAFEVEAEVRGSRSKTKKLVGEEFLNEFLPVGNVMKHTMRELVRSIVVVGETDFTCQEWVEEPILLITRFEYANLFHTVTDWYSAYVSSRVTGLPNRPHLVFVDGHCETQLEETWKALFSSLRYAKNFSGPVCFRHAVLSPLGYETALFKGLSEDIDCQGASAHDLWQSPDDKKTARLSEFGEMIRDAFGFPVNRHHSDKAVSGHYNILFVRREDYLAHPRHRGKVESRLSNEQEVFDSLQKWASDHQECKVNLVNGLFAHMSMKEQVRAIQDASVIIGAHGAGLTHIVSATPNTVILEIISSFFRRPHFQLIAQWKGLEYHAINLDGSYANPGVVIDRLNKIMRSLGC</sequence>
<keyword evidence="7" id="KW-1185">Reference proteome</keyword>
<dbReference type="GeneID" id="107917941"/>
<dbReference type="KEGG" id="ghi:107917941"/>
<keyword evidence="2" id="KW-0328">Glycosyltransferase</keyword>
<reference evidence="8" key="2">
    <citation type="submission" date="2025-08" db="UniProtKB">
        <authorList>
            <consortium name="RefSeq"/>
        </authorList>
    </citation>
    <scope>IDENTIFICATION</scope>
</reference>
<gene>
    <name evidence="8" type="primary">LOC107917941</name>
</gene>
<dbReference type="Proteomes" id="UP000818029">
    <property type="component" value="Chromosome A01"/>
</dbReference>
<evidence type="ECO:0000256" key="5">
    <source>
        <dbReference type="SAM" id="Phobius"/>
    </source>
</evidence>
<dbReference type="AlphaFoldDB" id="A0A1U8KK21"/>
<dbReference type="GO" id="GO:0006487">
    <property type="term" value="P:protein N-linked glycosylation"/>
    <property type="evidence" value="ECO:0000318"/>
    <property type="project" value="GO_Central"/>
</dbReference>
<reference evidence="7" key="1">
    <citation type="journal article" date="2020" name="Nat. Genet.">
        <title>Genomic diversifications of five Gossypium allopolyploid species and their impact on cotton improvement.</title>
        <authorList>
            <person name="Chen Z.J."/>
            <person name="Sreedasyam A."/>
            <person name="Ando A."/>
            <person name="Song Q."/>
            <person name="De Santiago L.M."/>
            <person name="Hulse-Kemp A.M."/>
            <person name="Ding M."/>
            <person name="Ye W."/>
            <person name="Kirkbride R.C."/>
            <person name="Jenkins J."/>
            <person name="Plott C."/>
            <person name="Lovell J."/>
            <person name="Lin Y.M."/>
            <person name="Vaughn R."/>
            <person name="Liu B."/>
            <person name="Simpson S."/>
            <person name="Scheffler B.E."/>
            <person name="Wen L."/>
            <person name="Saski C.A."/>
            <person name="Grover C.E."/>
            <person name="Hu G."/>
            <person name="Conover J.L."/>
            <person name="Carlson J.W."/>
            <person name="Shu S."/>
            <person name="Boston L.B."/>
            <person name="Williams M."/>
            <person name="Peterson D.G."/>
            <person name="McGee K."/>
            <person name="Jones D.C."/>
            <person name="Wendel J.F."/>
            <person name="Stelly D.M."/>
            <person name="Grimwood J."/>
            <person name="Schmutz J."/>
        </authorList>
    </citation>
    <scope>NUCLEOTIDE SEQUENCE [LARGE SCALE GENOMIC DNA]</scope>
    <source>
        <strain evidence="7">cv. TM-1</strain>
    </source>
</reference>
<name>A0A1U8KK21_GOSHI</name>
<keyword evidence="5" id="KW-0472">Membrane</keyword>
<keyword evidence="3" id="KW-0808">Transferase</keyword>
<keyword evidence="5" id="KW-1133">Transmembrane helix</keyword>
<evidence type="ECO:0000256" key="1">
    <source>
        <dbReference type="ARBA" id="ARBA00004323"/>
    </source>
</evidence>
<keyword evidence="5" id="KW-0812">Transmembrane</keyword>
<dbReference type="GO" id="GO:0000139">
    <property type="term" value="C:Golgi membrane"/>
    <property type="evidence" value="ECO:0000318"/>
    <property type="project" value="GO_Central"/>
</dbReference>
<dbReference type="GO" id="GO:0031204">
    <property type="term" value="P:post-translational protein targeting to membrane, translocation"/>
    <property type="evidence" value="ECO:0000318"/>
    <property type="project" value="GO_Central"/>
</dbReference>
<proteinExistence type="predicted"/>
<evidence type="ECO:0000256" key="4">
    <source>
        <dbReference type="ARBA" id="ARBA00023180"/>
    </source>
</evidence>
<dbReference type="RefSeq" id="XP_016702861.2">
    <property type="nucleotide sequence ID" value="XM_016847372.2"/>
</dbReference>
<dbReference type="PaxDb" id="3635-A0A1U8KK21"/>
<evidence type="ECO:0000313" key="7">
    <source>
        <dbReference type="Proteomes" id="UP000818029"/>
    </source>
</evidence>
<evidence type="ECO:0000259" key="6">
    <source>
        <dbReference type="Pfam" id="PF04577"/>
    </source>
</evidence>
<dbReference type="STRING" id="3635.A0A1U8KK21"/>
<evidence type="ECO:0000256" key="3">
    <source>
        <dbReference type="ARBA" id="ARBA00022679"/>
    </source>
</evidence>
<keyword evidence="4" id="KW-0325">Glycoprotein</keyword>
<feature type="transmembrane region" description="Helical" evidence="5">
    <location>
        <begin position="40"/>
        <end position="59"/>
    </location>
</feature>
<feature type="domain" description="Glycosyltransferase 61 catalytic" evidence="6">
    <location>
        <begin position="385"/>
        <end position="489"/>
    </location>
</feature>
<dbReference type="InterPro" id="IPR007657">
    <property type="entry name" value="Glycosyltransferase_61"/>
</dbReference>
<organism evidence="7 8">
    <name type="scientific">Gossypium hirsutum</name>
    <name type="common">Upland cotton</name>
    <name type="synonym">Gossypium mexicanum</name>
    <dbReference type="NCBI Taxonomy" id="3635"/>
    <lineage>
        <taxon>Eukaryota</taxon>
        <taxon>Viridiplantae</taxon>
        <taxon>Streptophyta</taxon>
        <taxon>Embryophyta</taxon>
        <taxon>Tracheophyta</taxon>
        <taxon>Spermatophyta</taxon>
        <taxon>Magnoliopsida</taxon>
        <taxon>eudicotyledons</taxon>
        <taxon>Gunneridae</taxon>
        <taxon>Pentapetalae</taxon>
        <taxon>rosids</taxon>
        <taxon>malvids</taxon>
        <taxon>Malvales</taxon>
        <taxon>Malvaceae</taxon>
        <taxon>Malvoideae</taxon>
        <taxon>Gossypium</taxon>
    </lineage>
</organism>
<dbReference type="InterPro" id="IPR049625">
    <property type="entry name" value="Glyco_transf_61_cat"/>
</dbReference>
<evidence type="ECO:0000313" key="8">
    <source>
        <dbReference type="RefSeq" id="XP_016702861.2"/>
    </source>
</evidence>
<dbReference type="PANTHER" id="PTHR48437">
    <property type="entry name" value="INITIATOR BINDING DOMAIN-CONTAINING PROTEIN"/>
    <property type="match status" value="1"/>
</dbReference>
<dbReference type="PANTHER" id="PTHR48437:SF1">
    <property type="entry name" value="INITIATOR BINDING DOMAIN-CONTAINING PROTEIN"/>
    <property type="match status" value="1"/>
</dbReference>
<accession>A0A1U8KK21</accession>
<dbReference type="GO" id="GO:0035252">
    <property type="term" value="F:UDP-xylosyltransferase activity"/>
    <property type="evidence" value="ECO:0000318"/>
    <property type="project" value="GO_Central"/>
</dbReference>
<evidence type="ECO:0000256" key="2">
    <source>
        <dbReference type="ARBA" id="ARBA00022676"/>
    </source>
</evidence>